<dbReference type="Pfam" id="PF02518">
    <property type="entry name" value="HATPase_c"/>
    <property type="match status" value="1"/>
</dbReference>
<evidence type="ECO:0000256" key="5">
    <source>
        <dbReference type="ARBA" id="ARBA00022679"/>
    </source>
</evidence>
<keyword evidence="8" id="KW-0067">ATP-binding</keyword>
<dbReference type="SMART" id="SM00388">
    <property type="entry name" value="HisKA"/>
    <property type="match status" value="1"/>
</dbReference>
<reference evidence="12" key="1">
    <citation type="submission" date="2021-01" db="EMBL/GenBank/DDBJ databases">
        <title>Novel species in genus Nocardioides.</title>
        <authorList>
            <person name="Zhang G."/>
        </authorList>
    </citation>
    <scope>NUCLEOTIDE SEQUENCE</scope>
    <source>
        <strain evidence="12">Zg-536</strain>
    </source>
</reference>
<proteinExistence type="predicted"/>
<sequence length="428" mass="46432">MEIRPALSRTLHLIAEGVVEFSGFQVAAVSLVDGADLTTVAVVGLEDARARLLGSRVPRDLLVRELEPASTWGALCFLPAERSRGNLEPFGRTPPLPRSRDPEAWDPGDLLCGLLRDDDGQVRGVLTVDMPRDGLRPGLEQRHILQRYVRFAERAMSVELERGAAEERMEREHAIAEYRRRLLDGLSHELRSSTAAIEFTVALLRRRLPSTGAAGEVVDRLTLDAQRLGAVVEDMSALVRLAQQDRPLTRRPVELAAVVHRAVAAHEVAARLSDVGVLVTADDGVVVAGDEEDLARMVSNLVCNAITYSHRGGQVRVDLVARREPDRIEPAVVVLRVADAGIGIAPQDRRHLFQESFRSDAPEVQARPGAGLGLAVVEKVVRQHGGLIDIESLPGQGTVVEVLLPSAALAAGQENDPEGPPWMSRASS</sequence>
<keyword evidence="6" id="KW-0547">Nucleotide-binding</keyword>
<organism evidence="12 13">
    <name type="scientific">Nocardioides faecalis</name>
    <dbReference type="NCBI Taxonomy" id="2803858"/>
    <lineage>
        <taxon>Bacteria</taxon>
        <taxon>Bacillati</taxon>
        <taxon>Actinomycetota</taxon>
        <taxon>Actinomycetes</taxon>
        <taxon>Propionibacteriales</taxon>
        <taxon>Nocardioidaceae</taxon>
        <taxon>Nocardioides</taxon>
    </lineage>
</organism>
<evidence type="ECO:0000256" key="2">
    <source>
        <dbReference type="ARBA" id="ARBA00004236"/>
    </source>
</evidence>
<dbReference type="AlphaFoldDB" id="A0A938Y535"/>
<dbReference type="GO" id="GO:0007234">
    <property type="term" value="P:osmosensory signaling via phosphorelay pathway"/>
    <property type="evidence" value="ECO:0007669"/>
    <property type="project" value="TreeGrafter"/>
</dbReference>
<dbReference type="PANTHER" id="PTHR42878">
    <property type="entry name" value="TWO-COMPONENT HISTIDINE KINASE"/>
    <property type="match status" value="1"/>
</dbReference>
<dbReference type="InterPro" id="IPR036097">
    <property type="entry name" value="HisK_dim/P_sf"/>
</dbReference>
<evidence type="ECO:0000313" key="12">
    <source>
        <dbReference type="EMBL" id="MBM9460188.1"/>
    </source>
</evidence>
<dbReference type="EC" id="2.7.13.3" evidence="3"/>
<dbReference type="PROSITE" id="PS50109">
    <property type="entry name" value="HIS_KIN"/>
    <property type="match status" value="1"/>
</dbReference>
<evidence type="ECO:0000256" key="8">
    <source>
        <dbReference type="ARBA" id="ARBA00022840"/>
    </source>
</evidence>
<dbReference type="GO" id="GO:0030295">
    <property type="term" value="F:protein kinase activator activity"/>
    <property type="evidence" value="ECO:0007669"/>
    <property type="project" value="TreeGrafter"/>
</dbReference>
<dbReference type="GO" id="GO:0000155">
    <property type="term" value="F:phosphorelay sensor kinase activity"/>
    <property type="evidence" value="ECO:0007669"/>
    <property type="project" value="InterPro"/>
</dbReference>
<dbReference type="RefSeq" id="WP_205291499.1">
    <property type="nucleotide sequence ID" value="NZ_CP074406.1"/>
</dbReference>
<feature type="domain" description="Histidine kinase" evidence="11">
    <location>
        <begin position="185"/>
        <end position="408"/>
    </location>
</feature>
<accession>A0A938Y535</accession>
<comment type="subcellular location">
    <subcellularLocation>
        <location evidence="2">Cell membrane</location>
    </subcellularLocation>
</comment>
<dbReference type="Pfam" id="PF00512">
    <property type="entry name" value="HisKA"/>
    <property type="match status" value="1"/>
</dbReference>
<keyword evidence="7 12" id="KW-0418">Kinase</keyword>
<gene>
    <name evidence="12" type="ORF">JK386_09755</name>
</gene>
<dbReference type="GO" id="GO:0000156">
    <property type="term" value="F:phosphorelay response regulator activity"/>
    <property type="evidence" value="ECO:0007669"/>
    <property type="project" value="TreeGrafter"/>
</dbReference>
<dbReference type="PANTHER" id="PTHR42878:SF7">
    <property type="entry name" value="SENSOR HISTIDINE KINASE GLRK"/>
    <property type="match status" value="1"/>
</dbReference>
<dbReference type="SMART" id="SM00387">
    <property type="entry name" value="HATPase_c"/>
    <property type="match status" value="1"/>
</dbReference>
<dbReference type="InterPro" id="IPR003594">
    <property type="entry name" value="HATPase_dom"/>
</dbReference>
<keyword evidence="13" id="KW-1185">Reference proteome</keyword>
<comment type="catalytic activity">
    <reaction evidence="1">
        <text>ATP + protein L-histidine = ADP + protein N-phospho-L-histidine.</text>
        <dbReference type="EC" id="2.7.13.3"/>
    </reaction>
</comment>
<dbReference type="InterPro" id="IPR004358">
    <property type="entry name" value="Sig_transdc_His_kin-like_C"/>
</dbReference>
<dbReference type="InterPro" id="IPR036890">
    <property type="entry name" value="HATPase_C_sf"/>
</dbReference>
<evidence type="ECO:0000256" key="3">
    <source>
        <dbReference type="ARBA" id="ARBA00012438"/>
    </source>
</evidence>
<dbReference type="Gene3D" id="3.30.565.10">
    <property type="entry name" value="Histidine kinase-like ATPase, C-terminal domain"/>
    <property type="match status" value="1"/>
</dbReference>
<evidence type="ECO:0000256" key="7">
    <source>
        <dbReference type="ARBA" id="ARBA00022777"/>
    </source>
</evidence>
<evidence type="ECO:0000256" key="6">
    <source>
        <dbReference type="ARBA" id="ARBA00022741"/>
    </source>
</evidence>
<evidence type="ECO:0000256" key="10">
    <source>
        <dbReference type="ARBA" id="ARBA00039401"/>
    </source>
</evidence>
<evidence type="ECO:0000259" key="11">
    <source>
        <dbReference type="PROSITE" id="PS50109"/>
    </source>
</evidence>
<dbReference type="Proteomes" id="UP000663791">
    <property type="component" value="Unassembled WGS sequence"/>
</dbReference>
<dbReference type="InterPro" id="IPR005467">
    <property type="entry name" value="His_kinase_dom"/>
</dbReference>
<dbReference type="SUPFAM" id="SSF47384">
    <property type="entry name" value="Homodimeric domain of signal transducing histidine kinase"/>
    <property type="match status" value="1"/>
</dbReference>
<dbReference type="InterPro" id="IPR003661">
    <property type="entry name" value="HisK_dim/P_dom"/>
</dbReference>
<dbReference type="CDD" id="cd00075">
    <property type="entry name" value="HATPase"/>
    <property type="match status" value="1"/>
</dbReference>
<dbReference type="SUPFAM" id="SSF55874">
    <property type="entry name" value="ATPase domain of HSP90 chaperone/DNA topoisomerase II/histidine kinase"/>
    <property type="match status" value="1"/>
</dbReference>
<dbReference type="InterPro" id="IPR050351">
    <property type="entry name" value="BphY/WalK/GraS-like"/>
</dbReference>
<keyword evidence="9" id="KW-0902">Two-component regulatory system</keyword>
<comment type="caution">
    <text evidence="12">The sequence shown here is derived from an EMBL/GenBank/DDBJ whole genome shotgun (WGS) entry which is preliminary data.</text>
</comment>
<dbReference type="Gene3D" id="1.10.287.130">
    <property type="match status" value="1"/>
</dbReference>
<dbReference type="PRINTS" id="PR00344">
    <property type="entry name" value="BCTRLSENSOR"/>
</dbReference>
<keyword evidence="5" id="KW-0808">Transferase</keyword>
<evidence type="ECO:0000256" key="9">
    <source>
        <dbReference type="ARBA" id="ARBA00023012"/>
    </source>
</evidence>
<dbReference type="SUPFAM" id="SSF55781">
    <property type="entry name" value="GAF domain-like"/>
    <property type="match status" value="1"/>
</dbReference>
<protein>
    <recommendedName>
        <fullName evidence="10">Sensor-like histidine kinase SenX3</fullName>
        <ecNumber evidence="3">2.7.13.3</ecNumber>
    </recommendedName>
</protein>
<evidence type="ECO:0000256" key="4">
    <source>
        <dbReference type="ARBA" id="ARBA00022553"/>
    </source>
</evidence>
<evidence type="ECO:0000313" key="13">
    <source>
        <dbReference type="Proteomes" id="UP000663791"/>
    </source>
</evidence>
<keyword evidence="4" id="KW-0597">Phosphoprotein</keyword>
<dbReference type="GO" id="GO:0005886">
    <property type="term" value="C:plasma membrane"/>
    <property type="evidence" value="ECO:0007669"/>
    <property type="project" value="UniProtKB-SubCell"/>
</dbReference>
<dbReference type="GO" id="GO:0005524">
    <property type="term" value="F:ATP binding"/>
    <property type="evidence" value="ECO:0007669"/>
    <property type="project" value="UniProtKB-KW"/>
</dbReference>
<name>A0A938Y535_9ACTN</name>
<dbReference type="EMBL" id="JAERTX010000007">
    <property type="protein sequence ID" value="MBM9460188.1"/>
    <property type="molecule type" value="Genomic_DNA"/>
</dbReference>
<evidence type="ECO:0000256" key="1">
    <source>
        <dbReference type="ARBA" id="ARBA00000085"/>
    </source>
</evidence>
<dbReference type="CDD" id="cd00082">
    <property type="entry name" value="HisKA"/>
    <property type="match status" value="1"/>
</dbReference>